<dbReference type="InterPro" id="IPR001374">
    <property type="entry name" value="R3H_dom"/>
</dbReference>
<keyword evidence="2 6" id="KW-0694">RNA-binding</keyword>
<comment type="subunit">
    <text evidence="6">Forms a complex with KhpA.</text>
</comment>
<evidence type="ECO:0000313" key="9">
    <source>
        <dbReference type="Proteomes" id="UP001141183"/>
    </source>
</evidence>
<dbReference type="Pfam" id="PF01424">
    <property type="entry name" value="R3H"/>
    <property type="match status" value="1"/>
</dbReference>
<dbReference type="EMBL" id="JAMRYU010000014">
    <property type="protein sequence ID" value="MDC4241198.1"/>
    <property type="molecule type" value="Genomic_DNA"/>
</dbReference>
<dbReference type="Gene3D" id="3.30.30.80">
    <property type="entry name" value="probable RNA-binding protein from clostridium symbiosum atcc 14940"/>
    <property type="match status" value="1"/>
</dbReference>
<protein>
    <recommendedName>
        <fullName evidence="6">RNA-binding protein KhpB</fullName>
    </recommendedName>
    <alternativeName>
        <fullName evidence="6">RNA-binding protein EloR</fullName>
    </alternativeName>
</protein>
<evidence type="ECO:0000256" key="3">
    <source>
        <dbReference type="ARBA" id="ARBA00022960"/>
    </source>
</evidence>
<evidence type="ECO:0000256" key="2">
    <source>
        <dbReference type="ARBA" id="ARBA00022884"/>
    </source>
</evidence>
<dbReference type="Gene3D" id="3.30.300.20">
    <property type="match status" value="1"/>
</dbReference>
<dbReference type="PROSITE" id="PS51061">
    <property type="entry name" value="R3H"/>
    <property type="match status" value="1"/>
</dbReference>
<dbReference type="HAMAP" id="MF_00867">
    <property type="entry name" value="KhpB"/>
    <property type="match status" value="1"/>
</dbReference>
<evidence type="ECO:0000256" key="6">
    <source>
        <dbReference type="HAMAP-Rule" id="MF_00867"/>
    </source>
</evidence>
<dbReference type="Pfam" id="PF14804">
    <property type="entry name" value="Jag_N"/>
    <property type="match status" value="1"/>
</dbReference>
<comment type="subcellular location">
    <subcellularLocation>
        <location evidence="6">Cytoplasm</location>
    </subcellularLocation>
</comment>
<comment type="similarity">
    <text evidence="6">Belongs to the KhpB RNA-binding protein family.</text>
</comment>
<dbReference type="PANTHER" id="PTHR35800">
    <property type="entry name" value="PROTEIN JAG"/>
    <property type="match status" value="1"/>
</dbReference>
<reference evidence="8" key="1">
    <citation type="submission" date="2022-05" db="EMBL/GenBank/DDBJ databases">
        <title>Draft genome sequence of Clostridium tertium strain CP3 isolated from Peru.</title>
        <authorList>
            <person name="Hurtado R."/>
            <person name="Lima L."/>
            <person name="Sousa T."/>
            <person name="Jaiswal A.K."/>
            <person name="Tiwari S."/>
            <person name="Maturrano L."/>
            <person name="Brenig B."/>
            <person name="Azevedo V."/>
        </authorList>
    </citation>
    <scope>NUCLEOTIDE SEQUENCE</scope>
    <source>
        <strain evidence="8">CP3</strain>
    </source>
</reference>
<dbReference type="CDD" id="cd02414">
    <property type="entry name" value="KH-II_Jag"/>
    <property type="match status" value="1"/>
</dbReference>
<dbReference type="GO" id="GO:0009252">
    <property type="term" value="P:peptidoglycan biosynthetic process"/>
    <property type="evidence" value="ECO:0007669"/>
    <property type="project" value="UniProtKB-UniRule"/>
</dbReference>
<dbReference type="SUPFAM" id="SSF82708">
    <property type="entry name" value="R3H domain"/>
    <property type="match status" value="1"/>
</dbReference>
<dbReference type="AlphaFoldDB" id="A0A9X3XLR7"/>
<dbReference type="InterPro" id="IPR034079">
    <property type="entry name" value="R3H_KhpB"/>
</dbReference>
<dbReference type="InterPro" id="IPR036867">
    <property type="entry name" value="R3H_dom_sf"/>
</dbReference>
<dbReference type="NCBIfam" id="NF041568">
    <property type="entry name" value="Jag_EloR"/>
    <property type="match status" value="1"/>
</dbReference>
<dbReference type="GO" id="GO:0071555">
    <property type="term" value="P:cell wall organization"/>
    <property type="evidence" value="ECO:0007669"/>
    <property type="project" value="UniProtKB-KW"/>
</dbReference>
<proteinExistence type="inferred from homology"/>
<dbReference type="GO" id="GO:0008360">
    <property type="term" value="P:regulation of cell shape"/>
    <property type="evidence" value="ECO:0007669"/>
    <property type="project" value="UniProtKB-KW"/>
</dbReference>
<dbReference type="InterPro" id="IPR038008">
    <property type="entry name" value="Jag_KH"/>
</dbReference>
<evidence type="ECO:0000256" key="5">
    <source>
        <dbReference type="ARBA" id="ARBA00023316"/>
    </source>
</evidence>
<dbReference type="PANTHER" id="PTHR35800:SF1">
    <property type="entry name" value="RNA-BINDING PROTEIN KHPB"/>
    <property type="match status" value="1"/>
</dbReference>
<dbReference type="SMART" id="SM01245">
    <property type="entry name" value="Jag_N"/>
    <property type="match status" value="1"/>
</dbReference>
<comment type="caution">
    <text evidence="8">The sequence shown here is derived from an EMBL/GenBank/DDBJ whole genome shotgun (WGS) entry which is preliminary data.</text>
</comment>
<dbReference type="InterPro" id="IPR032782">
    <property type="entry name" value="KhpB_N"/>
</dbReference>
<dbReference type="Gene3D" id="3.30.1370.50">
    <property type="entry name" value="R3H-like domain"/>
    <property type="match status" value="1"/>
</dbReference>
<keyword evidence="3 6" id="KW-0133">Cell shape</keyword>
<comment type="function">
    <text evidence="6">A probable RNA chaperone. Forms a complex with KhpA which binds to cellular RNA and controls its expression. Plays a role in peptidoglycan (PG) homeostasis and cell length regulation.</text>
</comment>
<keyword evidence="1 6" id="KW-0963">Cytoplasm</keyword>
<dbReference type="InterPro" id="IPR038247">
    <property type="entry name" value="Jag_N_dom_sf"/>
</dbReference>
<dbReference type="InterPro" id="IPR039247">
    <property type="entry name" value="KhpB"/>
</dbReference>
<keyword evidence="5 6" id="KW-0961">Cell wall biogenesis/degradation</keyword>
<dbReference type="SMART" id="SM00393">
    <property type="entry name" value="R3H"/>
    <property type="match status" value="1"/>
</dbReference>
<evidence type="ECO:0000313" key="8">
    <source>
        <dbReference type="EMBL" id="MDC4241198.1"/>
    </source>
</evidence>
<name>A0A9X3XLR7_9CLOT</name>
<dbReference type="Pfam" id="PF13083">
    <property type="entry name" value="KH_KhpA-B"/>
    <property type="match status" value="1"/>
</dbReference>
<feature type="region of interest" description="Jag_N domain" evidence="6">
    <location>
        <begin position="5"/>
        <end position="55"/>
    </location>
</feature>
<evidence type="ECO:0000256" key="1">
    <source>
        <dbReference type="ARBA" id="ARBA00022490"/>
    </source>
</evidence>
<feature type="domain" description="R3H" evidence="7">
    <location>
        <begin position="141"/>
        <end position="207"/>
    </location>
</feature>
<dbReference type="InterPro" id="IPR015946">
    <property type="entry name" value="KH_dom-like_a/b"/>
</dbReference>
<keyword evidence="4 6" id="KW-0143">Chaperone</keyword>
<keyword evidence="9" id="KW-1185">Reference proteome</keyword>
<dbReference type="GO" id="GO:0003723">
    <property type="term" value="F:RNA binding"/>
    <property type="evidence" value="ECO:0007669"/>
    <property type="project" value="UniProtKB-UniRule"/>
</dbReference>
<accession>A0A9X3XLR7</accession>
<evidence type="ECO:0000259" key="7">
    <source>
        <dbReference type="PROSITE" id="PS51061"/>
    </source>
</evidence>
<dbReference type="Proteomes" id="UP001141183">
    <property type="component" value="Unassembled WGS sequence"/>
</dbReference>
<dbReference type="GO" id="GO:0005737">
    <property type="term" value="C:cytoplasm"/>
    <property type="evidence" value="ECO:0007669"/>
    <property type="project" value="UniProtKB-SubCell"/>
</dbReference>
<sequence length="207" mass="24039">MKTLEMTGKSVSEALQSALKELNLTEDKVEYEILDEGSKGFLNIIGTKPAKILVKVKRDYKEDVRVFLRSILENMKVQAEIRIREVNDVVHIDLNGPKMGLIIGYRGETLDSLQYLASLVVNKGHDIPYKKVVLDTENYRSKREDTLKRVAEKTAYKVRKTRRPYKLEPMNPYERRVIHSALQDNEYVYTFSEGDEPYRKVVVDIKK</sequence>
<dbReference type="CDD" id="cd02644">
    <property type="entry name" value="R3H_jag"/>
    <property type="match status" value="1"/>
</dbReference>
<comment type="domain">
    <text evidence="6">Has an N-terminal Jag-N domain and 2 RNA-binding domains (KH and R3H).</text>
</comment>
<dbReference type="RefSeq" id="WP_097034245.1">
    <property type="nucleotide sequence ID" value="NZ_JADMSE010000030.1"/>
</dbReference>
<organism evidence="8 9">
    <name type="scientific">Clostridium tertium</name>
    <dbReference type="NCBI Taxonomy" id="1559"/>
    <lineage>
        <taxon>Bacteria</taxon>
        <taxon>Bacillati</taxon>
        <taxon>Bacillota</taxon>
        <taxon>Clostridia</taxon>
        <taxon>Eubacteriales</taxon>
        <taxon>Clostridiaceae</taxon>
        <taxon>Clostridium</taxon>
    </lineage>
</organism>
<evidence type="ECO:0000256" key="4">
    <source>
        <dbReference type="ARBA" id="ARBA00023186"/>
    </source>
</evidence>
<gene>
    <name evidence="6" type="primary">khpB</name>
    <name evidence="6" type="synonym">eloR</name>
    <name evidence="8" type="ORF">NE398_13600</name>
</gene>